<dbReference type="InterPro" id="IPR027417">
    <property type="entry name" value="P-loop_NTPase"/>
</dbReference>
<dbReference type="EMBL" id="BAMV01000017">
    <property type="protein sequence ID" value="GAN61076.1"/>
    <property type="molecule type" value="Genomic_DNA"/>
</dbReference>
<evidence type="ECO:0000259" key="9">
    <source>
        <dbReference type="PROSITE" id="PS50929"/>
    </source>
</evidence>
<gene>
    <name evidence="11" type="primary">cydC</name>
    <name evidence="10" type="ORF">Abci_017_260</name>
    <name evidence="11" type="ORF">ACI01nite_10300</name>
</gene>
<dbReference type="InterPro" id="IPR017871">
    <property type="entry name" value="ABC_transporter-like_CS"/>
</dbReference>
<evidence type="ECO:0000313" key="12">
    <source>
        <dbReference type="Proteomes" id="UP000032671"/>
    </source>
</evidence>
<evidence type="ECO:0000256" key="2">
    <source>
        <dbReference type="ARBA" id="ARBA00022692"/>
    </source>
</evidence>
<dbReference type="InterPro" id="IPR014223">
    <property type="entry name" value="ABC_CydC/D"/>
</dbReference>
<dbReference type="Gene3D" id="3.40.50.300">
    <property type="entry name" value="P-loop containing nucleotide triphosphate hydrolases"/>
    <property type="match status" value="1"/>
</dbReference>
<dbReference type="PROSITE" id="PS50893">
    <property type="entry name" value="ABC_TRANSPORTER_2"/>
    <property type="match status" value="1"/>
</dbReference>
<dbReference type="EMBL" id="BJVU01000003">
    <property type="protein sequence ID" value="GEL58428.1"/>
    <property type="molecule type" value="Genomic_DNA"/>
</dbReference>
<dbReference type="GO" id="GO:0005886">
    <property type="term" value="C:plasma membrane"/>
    <property type="evidence" value="ECO:0007669"/>
    <property type="project" value="UniProtKB-SubCell"/>
</dbReference>
<dbReference type="AlphaFoldDB" id="A0A0D6N6E8"/>
<comment type="caution">
    <text evidence="10">The sequence shown here is derived from an EMBL/GenBank/DDBJ whole genome shotgun (WGS) entry which is preliminary data.</text>
</comment>
<evidence type="ECO:0000259" key="8">
    <source>
        <dbReference type="PROSITE" id="PS50893"/>
    </source>
</evidence>
<dbReference type="InterPro" id="IPR039421">
    <property type="entry name" value="Type_1_exporter"/>
</dbReference>
<evidence type="ECO:0000256" key="1">
    <source>
        <dbReference type="ARBA" id="ARBA00004651"/>
    </source>
</evidence>
<evidence type="ECO:0000256" key="3">
    <source>
        <dbReference type="ARBA" id="ARBA00022741"/>
    </source>
</evidence>
<dbReference type="InterPro" id="IPR036640">
    <property type="entry name" value="ABC1_TM_sf"/>
</dbReference>
<dbReference type="GO" id="GO:0016887">
    <property type="term" value="F:ATP hydrolysis activity"/>
    <property type="evidence" value="ECO:0007669"/>
    <property type="project" value="InterPro"/>
</dbReference>
<evidence type="ECO:0000256" key="5">
    <source>
        <dbReference type="ARBA" id="ARBA00022989"/>
    </source>
</evidence>
<dbReference type="Proteomes" id="UP000321891">
    <property type="component" value="Unassembled WGS sequence"/>
</dbReference>
<evidence type="ECO:0000313" key="11">
    <source>
        <dbReference type="EMBL" id="GEL58428.1"/>
    </source>
</evidence>
<dbReference type="PROSITE" id="PS00211">
    <property type="entry name" value="ABC_TRANSPORTER_1"/>
    <property type="match status" value="1"/>
</dbReference>
<dbReference type="Proteomes" id="UP000032671">
    <property type="component" value="Unassembled WGS sequence"/>
</dbReference>
<dbReference type="PANTHER" id="PTHR24221:SF653">
    <property type="entry name" value="TRANSPORT ATP-BINDING PROTEIN CYDC"/>
    <property type="match status" value="1"/>
</dbReference>
<dbReference type="GO" id="GO:0005524">
    <property type="term" value="F:ATP binding"/>
    <property type="evidence" value="ECO:0007669"/>
    <property type="project" value="UniProtKB-KW"/>
</dbReference>
<evidence type="ECO:0000256" key="6">
    <source>
        <dbReference type="ARBA" id="ARBA00023136"/>
    </source>
</evidence>
<protein>
    <submittedName>
        <fullName evidence="10">ABC transporter cysteine exporter CydCD</fullName>
    </submittedName>
    <submittedName>
        <fullName evidence="11">Cysteine/glutathione ABC transporter ATP-binding protein/permease CydC</fullName>
    </submittedName>
</protein>
<feature type="transmembrane region" description="Helical" evidence="7">
    <location>
        <begin position="249"/>
        <end position="269"/>
    </location>
</feature>
<dbReference type="NCBIfam" id="TIGR02868">
    <property type="entry name" value="CydC"/>
    <property type="match status" value="1"/>
</dbReference>
<accession>A0A6N3SPP8</accession>
<dbReference type="Pfam" id="PF00005">
    <property type="entry name" value="ABC_tran"/>
    <property type="match status" value="1"/>
</dbReference>
<evidence type="ECO:0000313" key="10">
    <source>
        <dbReference type="EMBL" id="GAN61076.1"/>
    </source>
</evidence>
<feature type="domain" description="ABC transmembrane type-1" evidence="9">
    <location>
        <begin position="19"/>
        <end position="308"/>
    </location>
</feature>
<keyword evidence="6 7" id="KW-0472">Membrane</keyword>
<dbReference type="RefSeq" id="WP_048839084.1">
    <property type="nucleotide sequence ID" value="NZ_BAMV01000017.1"/>
</dbReference>
<dbReference type="GO" id="GO:0140359">
    <property type="term" value="F:ABC-type transporter activity"/>
    <property type="evidence" value="ECO:0007669"/>
    <property type="project" value="InterPro"/>
</dbReference>
<name>A0A0D6N6E8_9PROT</name>
<dbReference type="SUPFAM" id="SSF90123">
    <property type="entry name" value="ABC transporter transmembrane region"/>
    <property type="match status" value="1"/>
</dbReference>
<dbReference type="STRING" id="1231339.Abci_017_260"/>
<dbReference type="SUPFAM" id="SSF52540">
    <property type="entry name" value="P-loop containing nucleoside triphosphate hydrolases"/>
    <property type="match status" value="1"/>
</dbReference>
<keyword evidence="2 7" id="KW-0812">Transmembrane</keyword>
<dbReference type="Gene3D" id="1.20.1560.10">
    <property type="entry name" value="ABC transporter type 1, transmembrane domain"/>
    <property type="match status" value="1"/>
</dbReference>
<dbReference type="GO" id="GO:0045454">
    <property type="term" value="P:cell redox homeostasis"/>
    <property type="evidence" value="ECO:0007669"/>
    <property type="project" value="InterPro"/>
</dbReference>
<dbReference type="InterPro" id="IPR011527">
    <property type="entry name" value="ABC1_TM_dom"/>
</dbReference>
<dbReference type="PANTHER" id="PTHR24221">
    <property type="entry name" value="ATP-BINDING CASSETTE SUB-FAMILY B"/>
    <property type="match status" value="1"/>
</dbReference>
<dbReference type="SMART" id="SM00382">
    <property type="entry name" value="AAA"/>
    <property type="match status" value="1"/>
</dbReference>
<accession>A0A0D6N6E8</accession>
<comment type="subcellular location">
    <subcellularLocation>
        <location evidence="1">Cell membrane</location>
        <topology evidence="1">Multi-pass membrane protein</topology>
    </subcellularLocation>
</comment>
<evidence type="ECO:0000256" key="7">
    <source>
        <dbReference type="SAM" id="Phobius"/>
    </source>
</evidence>
<dbReference type="InterPro" id="IPR003593">
    <property type="entry name" value="AAA+_ATPase"/>
</dbReference>
<keyword evidence="3" id="KW-0547">Nucleotide-binding</keyword>
<keyword evidence="5 7" id="KW-1133">Transmembrane helix</keyword>
<sequence length="562" mass="60489">MTLFRAFFTLSRAAQRQLAFGAILACLAALANFGLLFLSGWLLAGAACAGLAGLAAQQAFNMVLPATGVRFFAMMRILARYGERLVTHDGALRIIGQLRVACYGRIAPQAPAILHAQRGGDLLARFVTDTDTAGQYYTDVLIPFIRACVCGIFFIAITAIFSFHCAITLAVALLLCIVIAGAIKARCATLSDRLSATQSRIQSELADTITAIGESLSLGASFHQQSVIMQCQAELSATKRHLAALENGASSLIAFCATLTALCILFFAVKDFQAHLLTLPEVPMLVLGGLAAFDVMSPLPTAQKTLAQVHRAFDRLEDACFSNTTAKSTSNDKAFSDYSSLQFENICFRYSGQEQDIFHHATLCVKQGERVAITGPSGCGKSSLISMLFGFYPLQSGRILLGGSDVHTRTPEDLAQVISVAGQDFHLFNGTVRDNLLFANPASTEEDMVAALHTVQLTDFLATAPNGLDSFVGDEGLQLSGGQAKRLSIAQALLRKTPWIILDEPTEGLDATTEQHLLEQLIAARPDATLLCMTHRAAVLPFMTRVLRIQDDAFCPSEEKKP</sequence>
<dbReference type="GO" id="GO:0034040">
    <property type="term" value="F:ATPase-coupled lipid transmembrane transporter activity"/>
    <property type="evidence" value="ECO:0007669"/>
    <property type="project" value="TreeGrafter"/>
</dbReference>
<evidence type="ECO:0000313" key="13">
    <source>
        <dbReference type="Proteomes" id="UP000321891"/>
    </source>
</evidence>
<reference evidence="11 13" key="2">
    <citation type="submission" date="2019-07" db="EMBL/GenBank/DDBJ databases">
        <title>Whole genome shotgun sequence of Acetobacter cibinongensis NBRC 16605.</title>
        <authorList>
            <person name="Hosoyama A."/>
            <person name="Uohara A."/>
            <person name="Ohji S."/>
            <person name="Ichikawa N."/>
        </authorList>
    </citation>
    <scope>NUCLEOTIDE SEQUENCE [LARGE SCALE GENOMIC DNA]</scope>
    <source>
        <strain evidence="11 13">NBRC 16605</strain>
    </source>
</reference>
<keyword evidence="4 11" id="KW-0067">ATP-binding</keyword>
<feature type="transmembrane region" description="Helical" evidence="7">
    <location>
        <begin position="59"/>
        <end position="79"/>
    </location>
</feature>
<evidence type="ECO:0000256" key="4">
    <source>
        <dbReference type="ARBA" id="ARBA00022840"/>
    </source>
</evidence>
<feature type="transmembrane region" description="Helical" evidence="7">
    <location>
        <begin position="167"/>
        <end position="185"/>
    </location>
</feature>
<organism evidence="10 12">
    <name type="scientific">Acetobacter cibinongensis</name>
    <dbReference type="NCBI Taxonomy" id="146475"/>
    <lineage>
        <taxon>Bacteria</taxon>
        <taxon>Pseudomonadati</taxon>
        <taxon>Pseudomonadota</taxon>
        <taxon>Alphaproteobacteria</taxon>
        <taxon>Acetobacterales</taxon>
        <taxon>Acetobacteraceae</taxon>
        <taxon>Acetobacter</taxon>
    </lineage>
</organism>
<feature type="domain" description="ABC transporter" evidence="8">
    <location>
        <begin position="341"/>
        <end position="562"/>
    </location>
</feature>
<dbReference type="PROSITE" id="PS50929">
    <property type="entry name" value="ABC_TM1F"/>
    <property type="match status" value="1"/>
</dbReference>
<reference evidence="10 12" key="1">
    <citation type="submission" date="2012-11" db="EMBL/GenBank/DDBJ databases">
        <title>Whole genome sequence of Acetobacter cibinongensis 4H-1.</title>
        <authorList>
            <person name="Azuma Y."/>
            <person name="Higashiura N."/>
            <person name="Hirakawa H."/>
            <person name="Matsushita K."/>
        </authorList>
    </citation>
    <scope>NUCLEOTIDE SEQUENCE [LARGE SCALE GENOMIC DNA]</scope>
    <source>
        <strain evidence="10 12">4H-1</strain>
    </source>
</reference>
<feature type="transmembrane region" description="Helical" evidence="7">
    <location>
        <begin position="140"/>
        <end position="161"/>
    </location>
</feature>
<dbReference type="GO" id="GO:0034775">
    <property type="term" value="P:glutathione transmembrane transport"/>
    <property type="evidence" value="ECO:0007669"/>
    <property type="project" value="InterPro"/>
</dbReference>
<keyword evidence="13" id="KW-1185">Reference proteome</keyword>
<dbReference type="InterPro" id="IPR003439">
    <property type="entry name" value="ABC_transporter-like_ATP-bd"/>
</dbReference>
<proteinExistence type="predicted"/>